<dbReference type="InterPro" id="IPR001631">
    <property type="entry name" value="TopoI"/>
</dbReference>
<comment type="catalytic activity">
    <reaction evidence="1">
        <text>ATP-independent breakage of single-stranded DNA, followed by passage and rejoining.</text>
        <dbReference type="EC" id="5.6.2.1"/>
    </reaction>
</comment>
<dbReference type="Gene3D" id="3.90.15.10">
    <property type="entry name" value="Topoisomerase I, Chain A, domain 3"/>
    <property type="match status" value="1"/>
</dbReference>
<dbReference type="EC" id="5.6.2.1" evidence="3"/>
<dbReference type="InterPro" id="IPR035447">
    <property type="entry name" value="DNA_topo_I_N_sf"/>
</dbReference>
<proteinExistence type="inferred from homology"/>
<feature type="domain" description="DNA topoisomerase I catalytic core eukaryotic-type" evidence="7">
    <location>
        <begin position="87"/>
        <end position="302"/>
    </location>
</feature>
<evidence type="ECO:0000313" key="10">
    <source>
        <dbReference type="Proteomes" id="UP000609530"/>
    </source>
</evidence>
<keyword evidence="4" id="KW-0799">Topoisomerase</keyword>
<keyword evidence="5" id="KW-0238">DNA-binding</keyword>
<dbReference type="PROSITE" id="PS52038">
    <property type="entry name" value="TOPO_IB_2"/>
    <property type="match status" value="1"/>
</dbReference>
<name>A0ABS6QA35_9PSED</name>
<evidence type="ECO:0000256" key="1">
    <source>
        <dbReference type="ARBA" id="ARBA00000213"/>
    </source>
</evidence>
<dbReference type="InterPro" id="IPR014711">
    <property type="entry name" value="TopoI_cat_a-hlx-sub_euk"/>
</dbReference>
<dbReference type="Gene3D" id="3.30.66.10">
    <property type="entry name" value="DNA topoisomerase I domain"/>
    <property type="match status" value="1"/>
</dbReference>
<gene>
    <name evidence="9" type="ORF">HU760_010190</name>
</gene>
<reference evidence="9 10" key="1">
    <citation type="journal article" date="2020" name="Microorganisms">
        <title>Reliable Identification of Environmental Pseudomonas Isolates Using the rpoD Gene.</title>
        <authorList>
            <consortium name="The Broad Institute Genome Sequencing Platform"/>
            <person name="Girard L."/>
            <person name="Lood C."/>
            <person name="Rokni-Zadeh H."/>
            <person name="van Noort V."/>
            <person name="Lavigne R."/>
            <person name="De Mot R."/>
        </authorList>
    </citation>
    <scope>NUCLEOTIDE SEQUENCE [LARGE SCALE GENOMIC DNA]</scope>
    <source>
        <strain evidence="9 10">RD9SR1</strain>
    </source>
</reference>
<dbReference type="InterPro" id="IPR013500">
    <property type="entry name" value="TopoI_cat_euk"/>
</dbReference>
<dbReference type="Proteomes" id="UP000609530">
    <property type="component" value="Unassembled WGS sequence"/>
</dbReference>
<dbReference type="RefSeq" id="WP_186674537.1">
    <property type="nucleotide sequence ID" value="NZ_JABWRZ020000001.1"/>
</dbReference>
<dbReference type="SUPFAM" id="SSF55869">
    <property type="entry name" value="DNA topoisomerase I domain"/>
    <property type="match status" value="1"/>
</dbReference>
<protein>
    <recommendedName>
        <fullName evidence="3">DNA topoisomerase</fullName>
        <ecNumber evidence="3">5.6.2.1</ecNumber>
    </recommendedName>
</protein>
<evidence type="ECO:0000313" key="9">
    <source>
        <dbReference type="EMBL" id="MBV4490961.1"/>
    </source>
</evidence>
<organism evidence="9 10">
    <name type="scientific">Pseudomonas oryzicola</name>
    <dbReference type="NCBI Taxonomy" id="485876"/>
    <lineage>
        <taxon>Bacteria</taxon>
        <taxon>Pseudomonadati</taxon>
        <taxon>Pseudomonadota</taxon>
        <taxon>Gammaproteobacteria</taxon>
        <taxon>Pseudomonadales</taxon>
        <taxon>Pseudomonadaceae</taxon>
        <taxon>Pseudomonas</taxon>
    </lineage>
</organism>
<evidence type="ECO:0000256" key="4">
    <source>
        <dbReference type="ARBA" id="ARBA00023029"/>
    </source>
</evidence>
<dbReference type="Gene3D" id="1.10.132.120">
    <property type="match status" value="1"/>
</dbReference>
<evidence type="ECO:0000256" key="2">
    <source>
        <dbReference type="ARBA" id="ARBA00006645"/>
    </source>
</evidence>
<comment type="caution">
    <text evidence="9">The sequence shown here is derived from an EMBL/GenBank/DDBJ whole genome shotgun (WGS) entry which is preliminary data.</text>
</comment>
<accession>A0ABS6QA35</accession>
<evidence type="ECO:0000256" key="6">
    <source>
        <dbReference type="ARBA" id="ARBA00023235"/>
    </source>
</evidence>
<evidence type="ECO:0000256" key="3">
    <source>
        <dbReference type="ARBA" id="ARBA00012891"/>
    </source>
</evidence>
<dbReference type="Pfam" id="PF01028">
    <property type="entry name" value="Topoisom_I"/>
    <property type="match status" value="1"/>
</dbReference>
<evidence type="ECO:0000259" key="7">
    <source>
        <dbReference type="Pfam" id="PF01028"/>
    </source>
</evidence>
<dbReference type="Pfam" id="PF21338">
    <property type="entry name" value="Top1B_N_bact"/>
    <property type="match status" value="1"/>
</dbReference>
<dbReference type="EMBL" id="JABWRZ020000001">
    <property type="protein sequence ID" value="MBV4490961.1"/>
    <property type="molecule type" value="Genomic_DNA"/>
</dbReference>
<dbReference type="InterPro" id="IPR011010">
    <property type="entry name" value="DNA_brk_join_enz"/>
</dbReference>
<evidence type="ECO:0000256" key="5">
    <source>
        <dbReference type="ARBA" id="ARBA00023125"/>
    </source>
</evidence>
<evidence type="ECO:0000259" key="8">
    <source>
        <dbReference type="Pfam" id="PF21338"/>
    </source>
</evidence>
<keyword evidence="10" id="KW-1185">Reference proteome</keyword>
<keyword evidence="6" id="KW-0413">Isomerase</keyword>
<dbReference type="InterPro" id="IPR049331">
    <property type="entry name" value="Top1B_N_bact"/>
</dbReference>
<sequence length="347" mass="39928">MPDCPLPATLHYVDDSQPGLTRRRWRDRFIYLDAEGQRVRDPDTLARIAALVIPPAYTDVWICADPQGHLQATGRDARGRKQYRYHAQWREMRDQHKYGRMLAFAHALPKLRKQLEAHLARPGLDREKVMALVVSLLDHTLIRIGNQRYLRDNKSYGLTTLRNRHVQVKGSTIRFQFRGKRGVEHNVTLNDRRLASLLKRCMELPGQALFQYLDEDGQRHNVGSSEVNQFLQQLTGADFTAKDYRTWAGSRLALDLLRPLAWEPESEARRQVSAIVRQVATRLGNTPAVCRRCYIHPAVLEHFASGRLANLPKSRVRKGLDREEVALLLFLQALEEQPDHKPGLFSP</sequence>
<dbReference type="SUPFAM" id="SSF56349">
    <property type="entry name" value="DNA breaking-rejoining enzymes"/>
    <property type="match status" value="1"/>
</dbReference>
<feature type="domain" description="DNA topoisomerase IB N-terminal" evidence="8">
    <location>
        <begin position="28"/>
        <end position="76"/>
    </location>
</feature>
<dbReference type="PRINTS" id="PR00416">
    <property type="entry name" value="EUTPISMRASEI"/>
</dbReference>
<comment type="similarity">
    <text evidence="2">Belongs to the type IB topoisomerase family.</text>
</comment>